<evidence type="ECO:0000256" key="8">
    <source>
        <dbReference type="SAM" id="SignalP"/>
    </source>
</evidence>
<evidence type="ECO:0000256" key="2">
    <source>
        <dbReference type="ARBA" id="ARBA00022525"/>
    </source>
</evidence>
<evidence type="ECO:0000256" key="4">
    <source>
        <dbReference type="ARBA" id="ARBA00022729"/>
    </source>
</evidence>
<dbReference type="GO" id="GO:0030600">
    <property type="term" value="F:feruloyl esterase activity"/>
    <property type="evidence" value="ECO:0007669"/>
    <property type="project" value="InterPro"/>
</dbReference>
<dbReference type="SUPFAM" id="SSF53474">
    <property type="entry name" value="alpha/beta-Hydrolases"/>
    <property type="match status" value="1"/>
</dbReference>
<dbReference type="EMBL" id="SHBP01000005">
    <property type="protein sequence ID" value="RZO20320.1"/>
    <property type="molecule type" value="Genomic_DNA"/>
</dbReference>
<evidence type="ECO:0000256" key="3">
    <source>
        <dbReference type="ARBA" id="ARBA00022651"/>
    </source>
</evidence>
<evidence type="ECO:0000256" key="1">
    <source>
        <dbReference type="ARBA" id="ARBA00004613"/>
    </source>
</evidence>
<keyword evidence="3" id="KW-0858">Xylan degradation</keyword>
<keyword evidence="2" id="KW-0964">Secreted</keyword>
<keyword evidence="5" id="KW-0378">Hydrolase</keyword>
<name>A0A520MGI9_9GAMM</name>
<feature type="signal peptide" evidence="8">
    <location>
        <begin position="1"/>
        <end position="19"/>
    </location>
</feature>
<evidence type="ECO:0000256" key="7">
    <source>
        <dbReference type="ARBA" id="ARBA00023326"/>
    </source>
</evidence>
<evidence type="ECO:0000256" key="6">
    <source>
        <dbReference type="ARBA" id="ARBA00023277"/>
    </source>
</evidence>
<protein>
    <recommendedName>
        <fullName evidence="11">Esterase</fullName>
    </recommendedName>
</protein>
<accession>A0A520MGI9</accession>
<keyword evidence="6" id="KW-0119">Carbohydrate metabolism</keyword>
<evidence type="ECO:0008006" key="11">
    <source>
        <dbReference type="Google" id="ProtNLM"/>
    </source>
</evidence>
<sequence>MLNRLLCLAALLLSQSSLGGTSTTLADPLERTIEHGGLTRTFLLYVPVDIEPDAPLIIVMHGYMGSAQLIMRYSAFNTLADQQGFIVAYPQGTVDQNGYRFFNVGYDTNVASKVDDIGFVKALTLKLQKQFDASPGRTFLAGNSNGGDMAYLMGCTNSELYGAIASVTGIFMKHFQNQCILTKPLPVFQLHGTNDVISRYEGDMANMDGYGAYFSVPETTRFWAKANGLDQKERLSLKDIDKNDNTTILFERYFSTDNSKEVWSYTLHGGGHRWPMAKWSLEEEKEALELYGATNRDISATDEIWRFFEHHLSN</sequence>
<dbReference type="PANTHER" id="PTHR38050">
    <property type="match status" value="1"/>
</dbReference>
<dbReference type="GO" id="GO:0005576">
    <property type="term" value="C:extracellular region"/>
    <property type="evidence" value="ECO:0007669"/>
    <property type="project" value="UniProtKB-SubCell"/>
</dbReference>
<dbReference type="InterPro" id="IPR043595">
    <property type="entry name" value="FaeB/C/D"/>
</dbReference>
<comment type="caution">
    <text evidence="9">The sequence shown here is derived from an EMBL/GenBank/DDBJ whole genome shotgun (WGS) entry which is preliminary data.</text>
</comment>
<dbReference type="InterPro" id="IPR029058">
    <property type="entry name" value="AB_hydrolase_fold"/>
</dbReference>
<dbReference type="AlphaFoldDB" id="A0A520MGI9"/>
<comment type="subcellular location">
    <subcellularLocation>
        <location evidence="1">Secreted</location>
    </subcellularLocation>
</comment>
<gene>
    <name evidence="9" type="ORF">EVB03_05245</name>
</gene>
<dbReference type="Gene3D" id="3.40.50.1820">
    <property type="entry name" value="alpha/beta hydrolase"/>
    <property type="match status" value="1"/>
</dbReference>
<dbReference type="Pfam" id="PF10503">
    <property type="entry name" value="Esterase_PHB"/>
    <property type="match status" value="1"/>
</dbReference>
<keyword evidence="4 8" id="KW-0732">Signal</keyword>
<reference evidence="9 10" key="1">
    <citation type="submission" date="2019-02" db="EMBL/GenBank/DDBJ databases">
        <title>Prokaryotic population dynamics and viral predation in marine succession experiment using metagenomics: the confinement effect.</title>
        <authorList>
            <person name="Haro-Moreno J.M."/>
            <person name="Rodriguez-Valera F."/>
            <person name="Lopez-Perez M."/>
        </authorList>
    </citation>
    <scope>NUCLEOTIDE SEQUENCE [LARGE SCALE GENOMIC DNA]</scope>
    <source>
        <strain evidence="9">MED-G170</strain>
    </source>
</reference>
<dbReference type="GO" id="GO:0045493">
    <property type="term" value="P:xylan catabolic process"/>
    <property type="evidence" value="ECO:0007669"/>
    <property type="project" value="UniProtKB-KW"/>
</dbReference>
<evidence type="ECO:0000313" key="9">
    <source>
        <dbReference type="EMBL" id="RZO20320.1"/>
    </source>
</evidence>
<dbReference type="InterPro" id="IPR010126">
    <property type="entry name" value="Esterase_phb"/>
</dbReference>
<dbReference type="Proteomes" id="UP000315889">
    <property type="component" value="Unassembled WGS sequence"/>
</dbReference>
<feature type="chain" id="PRO_5022040176" description="Esterase" evidence="8">
    <location>
        <begin position="20"/>
        <end position="314"/>
    </location>
</feature>
<evidence type="ECO:0000256" key="5">
    <source>
        <dbReference type="ARBA" id="ARBA00022801"/>
    </source>
</evidence>
<dbReference type="PANTHER" id="PTHR38050:SF2">
    <property type="entry name" value="FERULOYL ESTERASE C-RELATED"/>
    <property type="match status" value="1"/>
</dbReference>
<evidence type="ECO:0000313" key="10">
    <source>
        <dbReference type="Proteomes" id="UP000315889"/>
    </source>
</evidence>
<keyword evidence="7" id="KW-0624">Polysaccharide degradation</keyword>
<organism evidence="9 10">
    <name type="scientific">SAR92 clade bacterium</name>
    <dbReference type="NCBI Taxonomy" id="2315479"/>
    <lineage>
        <taxon>Bacteria</taxon>
        <taxon>Pseudomonadati</taxon>
        <taxon>Pseudomonadota</taxon>
        <taxon>Gammaproteobacteria</taxon>
        <taxon>Cellvibrionales</taxon>
        <taxon>Porticoccaceae</taxon>
        <taxon>SAR92 clade</taxon>
    </lineage>
</organism>
<proteinExistence type="predicted"/>